<organism evidence="2 3">
    <name type="scientific">Babesia ovata</name>
    <dbReference type="NCBI Taxonomy" id="189622"/>
    <lineage>
        <taxon>Eukaryota</taxon>
        <taxon>Sar</taxon>
        <taxon>Alveolata</taxon>
        <taxon>Apicomplexa</taxon>
        <taxon>Aconoidasida</taxon>
        <taxon>Piroplasmida</taxon>
        <taxon>Babesiidae</taxon>
        <taxon>Babesia</taxon>
    </lineage>
</organism>
<feature type="region of interest" description="Disordered" evidence="1">
    <location>
        <begin position="1"/>
        <end position="26"/>
    </location>
</feature>
<evidence type="ECO:0000313" key="2">
    <source>
        <dbReference type="EMBL" id="GBE62572.1"/>
    </source>
</evidence>
<proteinExistence type="predicted"/>
<protein>
    <submittedName>
        <fullName evidence="2">Kynurenine formamidase, putative</fullName>
    </submittedName>
</protein>
<feature type="region of interest" description="Disordered" evidence="1">
    <location>
        <begin position="47"/>
        <end position="108"/>
    </location>
</feature>
<accession>A0A2H6KHU8</accession>
<evidence type="ECO:0000256" key="1">
    <source>
        <dbReference type="SAM" id="MobiDB-lite"/>
    </source>
</evidence>
<dbReference type="GeneID" id="39876342"/>
<dbReference type="Proteomes" id="UP000236319">
    <property type="component" value="Unassembled WGS sequence"/>
</dbReference>
<reference evidence="2 3" key="1">
    <citation type="journal article" date="2017" name="BMC Genomics">
        <title>Whole-genome assembly of Babesia ovata and comparative genomics between closely related pathogens.</title>
        <authorList>
            <person name="Yamagishi J."/>
            <person name="Asada M."/>
            <person name="Hakimi H."/>
            <person name="Tanaka T.Q."/>
            <person name="Sugimoto C."/>
            <person name="Kawazu S."/>
        </authorList>
    </citation>
    <scope>NUCLEOTIDE SEQUENCE [LARGE SCALE GENOMIC DNA]</scope>
    <source>
        <strain evidence="2 3">Miyake</strain>
    </source>
</reference>
<feature type="compositionally biased region" description="Low complexity" evidence="1">
    <location>
        <begin position="47"/>
        <end position="59"/>
    </location>
</feature>
<keyword evidence="3" id="KW-1185">Reference proteome</keyword>
<gene>
    <name evidence="2" type="ORF">BOVATA_040650</name>
</gene>
<comment type="caution">
    <text evidence="2">The sequence shown here is derived from an EMBL/GenBank/DDBJ whole genome shotgun (WGS) entry which is preliminary data.</text>
</comment>
<dbReference type="VEuPathDB" id="PiroplasmaDB:BOVATA_040650"/>
<dbReference type="AlphaFoldDB" id="A0A2H6KHU8"/>
<sequence>MSTSDSVPNDSPVVNGDVDVNAPPAAVDSLDAESVAVEALMKSVAENTSNAAAATETTTKNPVGKAASASSETYVPRDQHKLVKRPPGGGSSSRSKSACPQHRSVFFG</sequence>
<dbReference type="EMBL" id="BDSA01000005">
    <property type="protein sequence ID" value="GBE62572.1"/>
    <property type="molecule type" value="Genomic_DNA"/>
</dbReference>
<name>A0A2H6KHU8_9APIC</name>
<dbReference type="RefSeq" id="XP_028868815.1">
    <property type="nucleotide sequence ID" value="XM_029012982.1"/>
</dbReference>
<evidence type="ECO:0000313" key="3">
    <source>
        <dbReference type="Proteomes" id="UP000236319"/>
    </source>
</evidence>